<proteinExistence type="inferred from homology"/>
<comment type="similarity">
    <text evidence="4">Belongs to the proline oxidase family.</text>
</comment>
<name>A0ABQ9F4T5_TEGGR</name>
<keyword evidence="4" id="KW-0560">Oxidoreductase</keyword>
<accession>A0ABQ9F4T5</accession>
<dbReference type="PANTHER" id="PTHR13914">
    <property type="entry name" value="PROLINE OXIDASE"/>
    <property type="match status" value="1"/>
</dbReference>
<reference evidence="5 6" key="1">
    <citation type="submission" date="2022-12" db="EMBL/GenBank/DDBJ databases">
        <title>Chromosome-level genome of Tegillarca granosa.</title>
        <authorList>
            <person name="Kim J."/>
        </authorList>
    </citation>
    <scope>NUCLEOTIDE SEQUENCE [LARGE SCALE GENOMIC DNA]</scope>
    <source>
        <strain evidence="5">Teg-2019</strain>
        <tissue evidence="5">Adductor muscle</tissue>
    </source>
</reference>
<dbReference type="InterPro" id="IPR015659">
    <property type="entry name" value="Proline_oxidase"/>
</dbReference>
<evidence type="ECO:0000256" key="4">
    <source>
        <dbReference type="RuleBase" id="RU364054"/>
    </source>
</evidence>
<comment type="function">
    <text evidence="4">Converts proline to delta-1-pyrroline-5-carboxylate.</text>
</comment>
<keyword evidence="4" id="KW-0642">Proline metabolism</keyword>
<evidence type="ECO:0000256" key="1">
    <source>
        <dbReference type="ARBA" id="ARBA00001974"/>
    </source>
</evidence>
<evidence type="ECO:0000313" key="5">
    <source>
        <dbReference type="EMBL" id="KAJ8312394.1"/>
    </source>
</evidence>
<sequence>MTTVNTMHYSRKVLGERIFNKVAKATFYGQFVGGDNESSLMSCVDRIREAGIRLMLAIPMEDDAEQTL</sequence>
<keyword evidence="3 4" id="KW-0274">FAD</keyword>
<evidence type="ECO:0000313" key="6">
    <source>
        <dbReference type="Proteomes" id="UP001217089"/>
    </source>
</evidence>
<dbReference type="Gene3D" id="3.20.20.220">
    <property type="match status" value="1"/>
</dbReference>
<dbReference type="EMBL" id="JARBDR010000440">
    <property type="protein sequence ID" value="KAJ8312394.1"/>
    <property type="molecule type" value="Genomic_DNA"/>
</dbReference>
<gene>
    <name evidence="5" type="ORF">KUTeg_009767</name>
</gene>
<keyword evidence="2 4" id="KW-0285">Flavoprotein</keyword>
<comment type="caution">
    <text evidence="5">The sequence shown here is derived from an EMBL/GenBank/DDBJ whole genome shotgun (WGS) entry which is preliminary data.</text>
</comment>
<keyword evidence="6" id="KW-1185">Reference proteome</keyword>
<dbReference type="Proteomes" id="UP001217089">
    <property type="component" value="Unassembled WGS sequence"/>
</dbReference>
<evidence type="ECO:0000256" key="3">
    <source>
        <dbReference type="ARBA" id="ARBA00022827"/>
    </source>
</evidence>
<protein>
    <recommendedName>
        <fullName evidence="4">Proline dehydrogenase</fullName>
        <ecNumber evidence="4">1.5.5.2</ecNumber>
    </recommendedName>
</protein>
<comment type="catalytic activity">
    <reaction evidence="4">
        <text>L-proline + a quinone = (S)-1-pyrroline-5-carboxylate + a quinol + H(+)</text>
        <dbReference type="Rhea" id="RHEA:23784"/>
        <dbReference type="ChEBI" id="CHEBI:15378"/>
        <dbReference type="ChEBI" id="CHEBI:17388"/>
        <dbReference type="ChEBI" id="CHEBI:24646"/>
        <dbReference type="ChEBI" id="CHEBI:60039"/>
        <dbReference type="ChEBI" id="CHEBI:132124"/>
        <dbReference type="EC" id="1.5.5.2"/>
    </reaction>
</comment>
<organism evidence="5 6">
    <name type="scientific">Tegillarca granosa</name>
    <name type="common">Malaysian cockle</name>
    <name type="synonym">Anadara granosa</name>
    <dbReference type="NCBI Taxonomy" id="220873"/>
    <lineage>
        <taxon>Eukaryota</taxon>
        <taxon>Metazoa</taxon>
        <taxon>Spiralia</taxon>
        <taxon>Lophotrochozoa</taxon>
        <taxon>Mollusca</taxon>
        <taxon>Bivalvia</taxon>
        <taxon>Autobranchia</taxon>
        <taxon>Pteriomorphia</taxon>
        <taxon>Arcoida</taxon>
        <taxon>Arcoidea</taxon>
        <taxon>Arcidae</taxon>
        <taxon>Tegillarca</taxon>
    </lineage>
</organism>
<dbReference type="PANTHER" id="PTHR13914:SF29">
    <property type="entry name" value="HYDROXYPROLINE DEHYDROGENASE"/>
    <property type="match status" value="1"/>
</dbReference>
<dbReference type="EC" id="1.5.5.2" evidence="4"/>
<comment type="cofactor">
    <cofactor evidence="1 4">
        <name>FAD</name>
        <dbReference type="ChEBI" id="CHEBI:57692"/>
    </cofactor>
</comment>
<evidence type="ECO:0000256" key="2">
    <source>
        <dbReference type="ARBA" id="ARBA00022630"/>
    </source>
</evidence>